<dbReference type="RefSeq" id="WP_054874232.1">
    <property type="nucleotide sequence ID" value="NZ_LKET01000026.1"/>
</dbReference>
<evidence type="ECO:0008006" key="4">
    <source>
        <dbReference type="Google" id="ProtNLM"/>
    </source>
</evidence>
<dbReference type="Proteomes" id="UP000050326">
    <property type="component" value="Unassembled WGS sequence"/>
</dbReference>
<accession>A0A0P8W9B6</accession>
<feature type="transmembrane region" description="Helical" evidence="1">
    <location>
        <begin position="76"/>
        <end position="94"/>
    </location>
</feature>
<sequence length="97" mass="11275">MDKFLKNAYIYVLAYILVINAYAFFIMGIDKWKSARKKWRVPEKSIFITAIIGGALGIYSGMRLFHHKTLHNKFKYGIPAIVILNIVAFAYVIYRII</sequence>
<reference evidence="2 3" key="1">
    <citation type="submission" date="2015-09" db="EMBL/GenBank/DDBJ databases">
        <title>Genome sequence of Oxobacter pfennigii DSM 3222.</title>
        <authorList>
            <person name="Poehlein A."/>
            <person name="Bengelsdorf F.R."/>
            <person name="Schiel-Bengelsdorf B."/>
            <person name="Duerre P."/>
            <person name="Daniel R."/>
        </authorList>
    </citation>
    <scope>NUCLEOTIDE SEQUENCE [LARGE SCALE GENOMIC DNA]</scope>
    <source>
        <strain evidence="2 3">DSM 3222</strain>
    </source>
</reference>
<evidence type="ECO:0000313" key="2">
    <source>
        <dbReference type="EMBL" id="KPU45241.1"/>
    </source>
</evidence>
<dbReference type="OrthoDB" id="1698854at2"/>
<organism evidence="2 3">
    <name type="scientific">Oxobacter pfennigii</name>
    <dbReference type="NCBI Taxonomy" id="36849"/>
    <lineage>
        <taxon>Bacteria</taxon>
        <taxon>Bacillati</taxon>
        <taxon>Bacillota</taxon>
        <taxon>Clostridia</taxon>
        <taxon>Eubacteriales</taxon>
        <taxon>Clostridiaceae</taxon>
        <taxon>Oxobacter</taxon>
    </lineage>
</organism>
<feature type="transmembrane region" description="Helical" evidence="1">
    <location>
        <begin position="46"/>
        <end position="64"/>
    </location>
</feature>
<comment type="caution">
    <text evidence="2">The sequence shown here is derived from an EMBL/GenBank/DDBJ whole genome shotgun (WGS) entry which is preliminary data.</text>
</comment>
<proteinExistence type="predicted"/>
<keyword evidence="1" id="KW-0812">Transmembrane</keyword>
<keyword evidence="3" id="KW-1185">Reference proteome</keyword>
<name>A0A0P8W9B6_9CLOT</name>
<protein>
    <recommendedName>
        <fullName evidence="4">DUF1294 domain-containing protein</fullName>
    </recommendedName>
</protein>
<dbReference type="STRING" id="36849.OXPF_11330"/>
<evidence type="ECO:0000313" key="3">
    <source>
        <dbReference type="Proteomes" id="UP000050326"/>
    </source>
</evidence>
<dbReference type="AlphaFoldDB" id="A0A0P8W9B6"/>
<evidence type="ECO:0000256" key="1">
    <source>
        <dbReference type="SAM" id="Phobius"/>
    </source>
</evidence>
<feature type="transmembrane region" description="Helical" evidence="1">
    <location>
        <begin position="6"/>
        <end position="25"/>
    </location>
</feature>
<dbReference type="InterPro" id="IPR010718">
    <property type="entry name" value="DUF1294"/>
</dbReference>
<dbReference type="EMBL" id="LKET01000026">
    <property type="protein sequence ID" value="KPU45241.1"/>
    <property type="molecule type" value="Genomic_DNA"/>
</dbReference>
<keyword evidence="1" id="KW-0472">Membrane</keyword>
<keyword evidence="1" id="KW-1133">Transmembrane helix</keyword>
<dbReference type="Pfam" id="PF06961">
    <property type="entry name" value="DUF1294"/>
    <property type="match status" value="1"/>
</dbReference>
<gene>
    <name evidence="2" type="ORF">OXPF_11330</name>
</gene>